<dbReference type="STRING" id="40148.A0A0D9YBS5"/>
<reference evidence="3" key="3">
    <citation type="submission" date="2018-05" db="EMBL/GenBank/DDBJ databases">
        <title>OgluRS3 (Oryza glumaepatula Reference Sequence Version 3).</title>
        <authorList>
            <person name="Zhang J."/>
            <person name="Kudrna D."/>
            <person name="Lee S."/>
            <person name="Talag J."/>
            <person name="Welchert J."/>
            <person name="Wing R.A."/>
        </authorList>
    </citation>
    <scope>NUCLEOTIDE SEQUENCE [LARGE SCALE GENOMIC DNA]</scope>
</reference>
<evidence type="ECO:0000256" key="2">
    <source>
        <dbReference type="SAM" id="Phobius"/>
    </source>
</evidence>
<keyword evidence="4" id="KW-1185">Reference proteome</keyword>
<dbReference type="Gramene" id="OGLUM01G26710.1">
    <property type="protein sequence ID" value="OGLUM01G26710.1"/>
    <property type="gene ID" value="OGLUM01G26710"/>
</dbReference>
<evidence type="ECO:0000313" key="3">
    <source>
        <dbReference type="EnsemblPlants" id="OGLUM01G26710.1"/>
    </source>
</evidence>
<dbReference type="AlphaFoldDB" id="A0A0D9YBS5"/>
<dbReference type="EnsemblPlants" id="OGLUM01G26710.1">
    <property type="protein sequence ID" value="OGLUM01G26710.1"/>
    <property type="gene ID" value="OGLUM01G26710"/>
</dbReference>
<evidence type="ECO:0000256" key="1">
    <source>
        <dbReference type="SAM" id="MobiDB-lite"/>
    </source>
</evidence>
<dbReference type="Proteomes" id="UP000026961">
    <property type="component" value="Chromosome 1"/>
</dbReference>
<feature type="region of interest" description="Disordered" evidence="1">
    <location>
        <begin position="27"/>
        <end position="51"/>
    </location>
</feature>
<dbReference type="HOGENOM" id="CLU_1809204_0_0_1"/>
<keyword evidence="2" id="KW-0812">Transmembrane</keyword>
<reference evidence="3" key="1">
    <citation type="submission" date="2013-08" db="EMBL/GenBank/DDBJ databases">
        <title>Oryza genome evolution.</title>
        <authorList>
            <person name="Wing R.A."/>
            <person name="Panaud O."/>
            <person name="Oliveira A.C."/>
        </authorList>
    </citation>
    <scope>NUCLEOTIDE SEQUENCE</scope>
</reference>
<evidence type="ECO:0000313" key="4">
    <source>
        <dbReference type="Proteomes" id="UP000026961"/>
    </source>
</evidence>
<proteinExistence type="predicted"/>
<keyword evidence="2" id="KW-0472">Membrane</keyword>
<accession>A0A0D9YBS5</accession>
<name>A0A0D9YBS5_9ORYZ</name>
<keyword evidence="2" id="KW-1133">Transmembrane helix</keyword>
<organism evidence="3">
    <name type="scientific">Oryza glumipatula</name>
    <dbReference type="NCBI Taxonomy" id="40148"/>
    <lineage>
        <taxon>Eukaryota</taxon>
        <taxon>Viridiplantae</taxon>
        <taxon>Streptophyta</taxon>
        <taxon>Embryophyta</taxon>
        <taxon>Tracheophyta</taxon>
        <taxon>Spermatophyta</taxon>
        <taxon>Magnoliopsida</taxon>
        <taxon>Liliopsida</taxon>
        <taxon>Poales</taxon>
        <taxon>Poaceae</taxon>
        <taxon>BOP clade</taxon>
        <taxon>Oryzoideae</taxon>
        <taxon>Oryzeae</taxon>
        <taxon>Oryzinae</taxon>
        <taxon>Oryza</taxon>
    </lineage>
</organism>
<protein>
    <submittedName>
        <fullName evidence="3">Uncharacterized protein</fullName>
    </submittedName>
</protein>
<sequence length="143" mass="15743">MSHNSNHYATTNQHSHDDERCQGSFVMAVPPSENDSDDDNNPPDHVVEDKLPEEKLNTMALRMAFYCRVMNGFGALALAWATVVLLGGYATLIKPKDFCIEDESLKCLLHRFTCPGRHLYGHLNIISNGGTSSTLKGFAGTTT</sequence>
<feature type="transmembrane region" description="Helical" evidence="2">
    <location>
        <begin position="65"/>
        <end position="90"/>
    </location>
</feature>
<reference evidence="3" key="2">
    <citation type="submission" date="2015-04" db="UniProtKB">
        <authorList>
            <consortium name="EnsemblPlants"/>
        </authorList>
    </citation>
    <scope>IDENTIFICATION</scope>
</reference>